<dbReference type="PROSITE" id="PS00409">
    <property type="entry name" value="PROKAR_NTER_METHYL"/>
    <property type="match status" value="1"/>
</dbReference>
<dbReference type="GO" id="GO:0007155">
    <property type="term" value="P:cell adhesion"/>
    <property type="evidence" value="ECO:0007669"/>
    <property type="project" value="InterPro"/>
</dbReference>
<name>A0AAW8B4G8_9GAMM</name>
<sequence>MKKQVQNIQKGFTLIELMIVIAIIGILAAVALPAYQSYIIKSKVSEAILAASQCRTAVSEVYQTAPEDTEPGADGWGCESSAQTTKYVGEIETSADGAIRVVLSDEADLDDAAETAITLWPTDAAGDDLEIADLPTQVGGYKCGPSSTNPIPAKYLPGSCKDDGATF</sequence>
<keyword evidence="2" id="KW-0488">Methylation</keyword>
<evidence type="ECO:0000313" key="6">
    <source>
        <dbReference type="Proteomes" id="UP001178354"/>
    </source>
</evidence>
<dbReference type="RefSeq" id="WP_305169532.1">
    <property type="nucleotide sequence ID" value="NZ_JAUUUU010000001.1"/>
</dbReference>
<evidence type="ECO:0000256" key="3">
    <source>
        <dbReference type="RuleBase" id="RU000389"/>
    </source>
</evidence>
<reference evidence="5" key="1">
    <citation type="journal article" date="2010" name="Int. J. Syst. Evol. Microbiol.">
        <title>Porticoccus litoralis gen. nov., sp. nov., a gammaproteobacterium isolated from the Yellow Sea.</title>
        <authorList>
            <person name="Oh H.M."/>
            <person name="Kim H."/>
            <person name="Kim K.M."/>
            <person name="Min G.S."/>
            <person name="Cho J.C."/>
        </authorList>
    </citation>
    <scope>NUCLEOTIDE SEQUENCE</scope>
    <source>
        <strain evidence="5">DSM 25064</strain>
    </source>
</reference>
<dbReference type="Pfam" id="PF00114">
    <property type="entry name" value="Pilin"/>
    <property type="match status" value="1"/>
</dbReference>
<reference evidence="5" key="2">
    <citation type="submission" date="2023-08" db="EMBL/GenBank/DDBJ databases">
        <authorList>
            <person name="Luo J."/>
        </authorList>
    </citation>
    <scope>NUCLEOTIDE SEQUENCE</scope>
    <source>
        <strain evidence="5">DSM 25064</strain>
    </source>
</reference>
<evidence type="ECO:0000256" key="1">
    <source>
        <dbReference type="ARBA" id="ARBA00005233"/>
    </source>
</evidence>
<comment type="similarity">
    <text evidence="1 3">Belongs to the N-Me-Phe pilin family.</text>
</comment>
<dbReference type="AlphaFoldDB" id="A0AAW8B4G8"/>
<evidence type="ECO:0000256" key="2">
    <source>
        <dbReference type="ARBA" id="ARBA00022481"/>
    </source>
</evidence>
<dbReference type="NCBIfam" id="TIGR02532">
    <property type="entry name" value="IV_pilin_GFxxxE"/>
    <property type="match status" value="1"/>
</dbReference>
<dbReference type="InterPro" id="IPR012902">
    <property type="entry name" value="N_methyl_site"/>
</dbReference>
<gene>
    <name evidence="5" type="ORF">Q8A57_03460</name>
</gene>
<accession>A0AAW8B4G8</accession>
<dbReference type="InterPro" id="IPR001082">
    <property type="entry name" value="Pilin"/>
</dbReference>
<keyword evidence="4" id="KW-0812">Transmembrane</keyword>
<dbReference type="EMBL" id="JAUUUU010000001">
    <property type="protein sequence ID" value="MDP1520018.1"/>
    <property type="molecule type" value="Genomic_DNA"/>
</dbReference>
<proteinExistence type="inferred from homology"/>
<dbReference type="GO" id="GO:0009289">
    <property type="term" value="C:pilus"/>
    <property type="evidence" value="ECO:0007669"/>
    <property type="project" value="InterPro"/>
</dbReference>
<organism evidence="5 6">
    <name type="scientific">Porticoccus litoralis</name>
    <dbReference type="NCBI Taxonomy" id="434086"/>
    <lineage>
        <taxon>Bacteria</taxon>
        <taxon>Pseudomonadati</taxon>
        <taxon>Pseudomonadota</taxon>
        <taxon>Gammaproteobacteria</taxon>
        <taxon>Cellvibrionales</taxon>
        <taxon>Porticoccaceae</taxon>
        <taxon>Porticoccus</taxon>
    </lineage>
</organism>
<keyword evidence="4" id="KW-1133">Transmembrane helix</keyword>
<dbReference type="SUPFAM" id="SSF54523">
    <property type="entry name" value="Pili subunits"/>
    <property type="match status" value="1"/>
</dbReference>
<evidence type="ECO:0000313" key="5">
    <source>
        <dbReference type="EMBL" id="MDP1520018.1"/>
    </source>
</evidence>
<keyword evidence="4" id="KW-0472">Membrane</keyword>
<dbReference type="Gene3D" id="3.30.700.10">
    <property type="entry name" value="Glycoprotein, Type 4 Pilin"/>
    <property type="match status" value="1"/>
</dbReference>
<keyword evidence="3" id="KW-0281">Fimbrium</keyword>
<keyword evidence="6" id="KW-1185">Reference proteome</keyword>
<feature type="transmembrane region" description="Helical" evidence="4">
    <location>
        <begin position="12"/>
        <end position="35"/>
    </location>
</feature>
<comment type="caution">
    <text evidence="5">The sequence shown here is derived from an EMBL/GenBank/DDBJ whole genome shotgun (WGS) entry which is preliminary data.</text>
</comment>
<protein>
    <submittedName>
        <fullName evidence="5">Pilin</fullName>
    </submittedName>
</protein>
<dbReference type="Proteomes" id="UP001178354">
    <property type="component" value="Unassembled WGS sequence"/>
</dbReference>
<dbReference type="PANTHER" id="PTHR30093:SF34">
    <property type="entry name" value="PREPILIN PEPTIDASE-DEPENDENT PROTEIN D"/>
    <property type="match status" value="1"/>
</dbReference>
<dbReference type="PANTHER" id="PTHR30093">
    <property type="entry name" value="GENERAL SECRETION PATHWAY PROTEIN G"/>
    <property type="match status" value="1"/>
</dbReference>
<evidence type="ECO:0000256" key="4">
    <source>
        <dbReference type="SAM" id="Phobius"/>
    </source>
</evidence>
<dbReference type="Pfam" id="PF07963">
    <property type="entry name" value="N_methyl"/>
    <property type="match status" value="1"/>
</dbReference>
<dbReference type="InterPro" id="IPR045584">
    <property type="entry name" value="Pilin-like"/>
</dbReference>